<evidence type="ECO:0000313" key="4">
    <source>
        <dbReference type="EMBL" id="ETO36123.1"/>
    </source>
</evidence>
<organism evidence="4 5">
    <name type="scientific">Reticulomyxa filosa</name>
    <dbReference type="NCBI Taxonomy" id="46433"/>
    <lineage>
        <taxon>Eukaryota</taxon>
        <taxon>Sar</taxon>
        <taxon>Rhizaria</taxon>
        <taxon>Retaria</taxon>
        <taxon>Foraminifera</taxon>
        <taxon>Monothalamids</taxon>
        <taxon>Reticulomyxidae</taxon>
        <taxon>Reticulomyxa</taxon>
    </lineage>
</organism>
<proteinExistence type="predicted"/>
<feature type="repeat" description="WD" evidence="3">
    <location>
        <begin position="5"/>
        <end position="48"/>
    </location>
</feature>
<feature type="repeat" description="WD" evidence="3">
    <location>
        <begin position="157"/>
        <end position="206"/>
    </location>
</feature>
<dbReference type="Gene3D" id="2.130.10.10">
    <property type="entry name" value="YVTN repeat-like/Quinoprotein amine dehydrogenase"/>
    <property type="match status" value="2"/>
</dbReference>
<dbReference type="Pfam" id="PF00400">
    <property type="entry name" value="WD40"/>
    <property type="match status" value="4"/>
</dbReference>
<dbReference type="SUPFAM" id="SSF50978">
    <property type="entry name" value="WD40 repeat-like"/>
    <property type="match status" value="1"/>
</dbReference>
<dbReference type="PANTHER" id="PTHR19848:SF8">
    <property type="entry name" value="F-BOX AND WD REPEAT DOMAIN CONTAINING 7"/>
    <property type="match status" value="1"/>
</dbReference>
<dbReference type="CDD" id="cd00200">
    <property type="entry name" value="WD40"/>
    <property type="match status" value="1"/>
</dbReference>
<feature type="repeat" description="WD" evidence="3">
    <location>
        <begin position="86"/>
        <end position="112"/>
    </location>
</feature>
<name>X6PDD8_RETFI</name>
<dbReference type="PANTHER" id="PTHR19848">
    <property type="entry name" value="WD40 REPEAT PROTEIN"/>
    <property type="match status" value="1"/>
</dbReference>
<dbReference type="InterPro" id="IPR001680">
    <property type="entry name" value="WD40_rpt"/>
</dbReference>
<accession>X6PDD8</accession>
<evidence type="ECO:0000256" key="1">
    <source>
        <dbReference type="ARBA" id="ARBA00022574"/>
    </source>
</evidence>
<dbReference type="SMART" id="SM00320">
    <property type="entry name" value="WD40"/>
    <property type="match status" value="4"/>
</dbReference>
<keyword evidence="2" id="KW-0677">Repeat</keyword>
<dbReference type="InterPro" id="IPR019775">
    <property type="entry name" value="WD40_repeat_CS"/>
</dbReference>
<dbReference type="EMBL" id="ASPP01000982">
    <property type="protein sequence ID" value="ETO36123.1"/>
    <property type="molecule type" value="Genomic_DNA"/>
</dbReference>
<protein>
    <submittedName>
        <fullName evidence="4">Uncharacterized protein</fullName>
    </submittedName>
</protein>
<keyword evidence="5" id="KW-1185">Reference proteome</keyword>
<dbReference type="InterPro" id="IPR015943">
    <property type="entry name" value="WD40/YVTN_repeat-like_dom_sf"/>
</dbReference>
<dbReference type="PROSITE" id="PS50082">
    <property type="entry name" value="WD_REPEATS_2"/>
    <property type="match status" value="4"/>
</dbReference>
<feature type="repeat" description="WD" evidence="3">
    <location>
        <begin position="113"/>
        <end position="156"/>
    </location>
</feature>
<evidence type="ECO:0000313" key="5">
    <source>
        <dbReference type="Proteomes" id="UP000023152"/>
    </source>
</evidence>
<evidence type="ECO:0000256" key="2">
    <source>
        <dbReference type="ARBA" id="ARBA00022737"/>
    </source>
</evidence>
<dbReference type="Proteomes" id="UP000023152">
    <property type="component" value="Unassembled WGS sequence"/>
</dbReference>
<sequence length="315" mass="36287">QLQVFDGHTLIVFGIEFSSFNGGRYLCSGSSDKTIRLWDVETSKLLHVFNGHEDSVCCVDISPLQSNNKNNNNNNKMNNIGVIGGNGYTICSGSFDKTIRIWDIESTKQFNVFKGHTDYVSSVKYGSYGLINTILSGSYDESVRLWDIRSGQQIQVFNGHKRWVNCVEYSPFVIKNSDGNSNVICSGSSDNTIRFWDIRSNKNQLYMIKGDKEDNEILCLKFIGLKKKDKTKNVTYYLNLCYGSLKDVFYLILLFKKNLKKLHLMFFKELKSIINENCTYIKINCKIFQVLCFLYRIEHVVIHDVYLSVLKNTKY</sequence>
<dbReference type="InterPro" id="IPR020472">
    <property type="entry name" value="WD40_PAC1"/>
</dbReference>
<comment type="caution">
    <text evidence="4">The sequence shown here is derived from an EMBL/GenBank/DDBJ whole genome shotgun (WGS) entry which is preliminary data.</text>
</comment>
<dbReference type="PROSITE" id="PS00678">
    <property type="entry name" value="WD_REPEATS_1"/>
    <property type="match status" value="4"/>
</dbReference>
<gene>
    <name evidence="4" type="ORF">RFI_00939</name>
</gene>
<dbReference type="InterPro" id="IPR036322">
    <property type="entry name" value="WD40_repeat_dom_sf"/>
</dbReference>
<evidence type="ECO:0000256" key="3">
    <source>
        <dbReference type="PROSITE-ProRule" id="PRU00221"/>
    </source>
</evidence>
<feature type="non-terminal residue" evidence="4">
    <location>
        <position position="1"/>
    </location>
</feature>
<dbReference type="AlphaFoldDB" id="X6PDD8"/>
<reference evidence="4 5" key="1">
    <citation type="journal article" date="2013" name="Curr. Biol.">
        <title>The Genome of the Foraminiferan Reticulomyxa filosa.</title>
        <authorList>
            <person name="Glockner G."/>
            <person name="Hulsmann N."/>
            <person name="Schleicher M."/>
            <person name="Noegel A.A."/>
            <person name="Eichinger L."/>
            <person name="Gallinger C."/>
            <person name="Pawlowski J."/>
            <person name="Sierra R."/>
            <person name="Euteneuer U."/>
            <person name="Pillet L."/>
            <person name="Moustafa A."/>
            <person name="Platzer M."/>
            <person name="Groth M."/>
            <person name="Szafranski K."/>
            <person name="Schliwa M."/>
        </authorList>
    </citation>
    <scope>NUCLEOTIDE SEQUENCE [LARGE SCALE GENOMIC DNA]</scope>
</reference>
<dbReference type="PROSITE" id="PS50294">
    <property type="entry name" value="WD_REPEATS_REGION"/>
    <property type="match status" value="3"/>
</dbReference>
<dbReference type="PRINTS" id="PR00320">
    <property type="entry name" value="GPROTEINBRPT"/>
</dbReference>
<keyword evidence="1 3" id="KW-0853">WD repeat</keyword>